<dbReference type="Pfam" id="PF00067">
    <property type="entry name" value="p450"/>
    <property type="match status" value="1"/>
</dbReference>
<dbReference type="InterPro" id="IPR036396">
    <property type="entry name" value="Cyt_P450_sf"/>
</dbReference>
<sequence>PYEEIHGSEVLKIWEKYWKYVPLLGTQLFSSLLIDRFTQVVNYLPIIAFVMDRKLKSIFLRVFKPEHIAAVFRQEGGTPTRSGIDILQHYRLNHRKYRLAGPFSLQGSDWLEMREKVEQDFNDIASRFFGKVDAICDDLITRIYKIRNRQNEVLPASFHEDMIRWAMECFCNLTFNKHLGFLESPGYNSTSEPSRIISSLMTAHKYMSRCETGFQVWRFFLTPFARKLFEACDVLDG</sequence>
<evidence type="ECO:0000313" key="8">
    <source>
        <dbReference type="EMBL" id="KOC67844.1"/>
    </source>
</evidence>
<dbReference type="InterPro" id="IPR001128">
    <property type="entry name" value="Cyt_P450"/>
</dbReference>
<keyword evidence="5" id="KW-0560">Oxidoreductase</keyword>
<dbReference type="OrthoDB" id="3945418at2759"/>
<evidence type="ECO:0000256" key="6">
    <source>
        <dbReference type="ARBA" id="ARBA00023004"/>
    </source>
</evidence>
<dbReference type="GO" id="GO:0020037">
    <property type="term" value="F:heme binding"/>
    <property type="evidence" value="ECO:0007669"/>
    <property type="project" value="InterPro"/>
</dbReference>
<dbReference type="InterPro" id="IPR050479">
    <property type="entry name" value="CYP11_CYP27_families"/>
</dbReference>
<evidence type="ECO:0000256" key="1">
    <source>
        <dbReference type="ARBA" id="ARBA00001971"/>
    </source>
</evidence>
<gene>
    <name evidence="8" type="ORF">WH47_12174</name>
</gene>
<dbReference type="AlphaFoldDB" id="A0A0L7RAH7"/>
<protein>
    <submittedName>
        <fullName evidence="8">Putative cytochrome P450 301a1, mitochondrial</fullName>
    </submittedName>
</protein>
<comment type="cofactor">
    <cofactor evidence="1">
        <name>heme</name>
        <dbReference type="ChEBI" id="CHEBI:30413"/>
    </cofactor>
</comment>
<name>A0A0L7RAH7_9HYME</name>
<evidence type="ECO:0000256" key="7">
    <source>
        <dbReference type="ARBA" id="ARBA00023033"/>
    </source>
</evidence>
<keyword evidence="4" id="KW-0479">Metal-binding</keyword>
<proteinExistence type="inferred from homology"/>
<keyword evidence="6" id="KW-0408">Iron</keyword>
<accession>A0A0L7RAH7</accession>
<organism evidence="8 9">
    <name type="scientific">Habropoda laboriosa</name>
    <dbReference type="NCBI Taxonomy" id="597456"/>
    <lineage>
        <taxon>Eukaryota</taxon>
        <taxon>Metazoa</taxon>
        <taxon>Ecdysozoa</taxon>
        <taxon>Arthropoda</taxon>
        <taxon>Hexapoda</taxon>
        <taxon>Insecta</taxon>
        <taxon>Pterygota</taxon>
        <taxon>Neoptera</taxon>
        <taxon>Endopterygota</taxon>
        <taxon>Hymenoptera</taxon>
        <taxon>Apocrita</taxon>
        <taxon>Aculeata</taxon>
        <taxon>Apoidea</taxon>
        <taxon>Anthophila</taxon>
        <taxon>Apidae</taxon>
        <taxon>Habropoda</taxon>
    </lineage>
</organism>
<keyword evidence="7" id="KW-0503">Monooxygenase</keyword>
<keyword evidence="3" id="KW-0349">Heme</keyword>
<dbReference type="Gene3D" id="1.10.630.10">
    <property type="entry name" value="Cytochrome P450"/>
    <property type="match status" value="1"/>
</dbReference>
<feature type="non-terminal residue" evidence="8">
    <location>
        <position position="1"/>
    </location>
</feature>
<dbReference type="SUPFAM" id="SSF48264">
    <property type="entry name" value="Cytochrome P450"/>
    <property type="match status" value="1"/>
</dbReference>
<reference evidence="8 9" key="1">
    <citation type="submission" date="2015-07" db="EMBL/GenBank/DDBJ databases">
        <title>The genome of Habropoda laboriosa.</title>
        <authorList>
            <person name="Pan H."/>
            <person name="Kapheim K."/>
        </authorList>
    </citation>
    <scope>NUCLEOTIDE SEQUENCE [LARGE SCALE GENOMIC DNA]</scope>
    <source>
        <strain evidence="8">0110345459</strain>
    </source>
</reference>
<dbReference type="GO" id="GO:0016705">
    <property type="term" value="F:oxidoreductase activity, acting on paired donors, with incorporation or reduction of molecular oxygen"/>
    <property type="evidence" value="ECO:0007669"/>
    <property type="project" value="InterPro"/>
</dbReference>
<dbReference type="Proteomes" id="UP000053825">
    <property type="component" value="Unassembled WGS sequence"/>
</dbReference>
<evidence type="ECO:0000256" key="2">
    <source>
        <dbReference type="ARBA" id="ARBA00010617"/>
    </source>
</evidence>
<comment type="similarity">
    <text evidence="2">Belongs to the cytochrome P450 family.</text>
</comment>
<dbReference type="STRING" id="597456.A0A0L7RAH7"/>
<evidence type="ECO:0000256" key="4">
    <source>
        <dbReference type="ARBA" id="ARBA00022723"/>
    </source>
</evidence>
<dbReference type="GO" id="GO:0005506">
    <property type="term" value="F:iron ion binding"/>
    <property type="evidence" value="ECO:0007669"/>
    <property type="project" value="InterPro"/>
</dbReference>
<evidence type="ECO:0000256" key="3">
    <source>
        <dbReference type="ARBA" id="ARBA00022617"/>
    </source>
</evidence>
<keyword evidence="9" id="KW-1185">Reference proteome</keyword>
<dbReference type="GO" id="GO:0004497">
    <property type="term" value="F:monooxygenase activity"/>
    <property type="evidence" value="ECO:0007669"/>
    <property type="project" value="UniProtKB-KW"/>
</dbReference>
<evidence type="ECO:0000313" key="9">
    <source>
        <dbReference type="Proteomes" id="UP000053825"/>
    </source>
</evidence>
<dbReference type="EMBL" id="KQ414618">
    <property type="protein sequence ID" value="KOC67844.1"/>
    <property type="molecule type" value="Genomic_DNA"/>
</dbReference>
<evidence type="ECO:0000256" key="5">
    <source>
        <dbReference type="ARBA" id="ARBA00023002"/>
    </source>
</evidence>
<dbReference type="PANTHER" id="PTHR24279:SF120">
    <property type="entry name" value="CYTOCHROME P450"/>
    <property type="match status" value="1"/>
</dbReference>
<dbReference type="PANTHER" id="PTHR24279">
    <property type="entry name" value="CYTOCHROME P450"/>
    <property type="match status" value="1"/>
</dbReference>